<feature type="transmembrane region" description="Helical" evidence="1">
    <location>
        <begin position="50"/>
        <end position="68"/>
    </location>
</feature>
<feature type="transmembrane region" description="Helical" evidence="1">
    <location>
        <begin position="80"/>
        <end position="113"/>
    </location>
</feature>
<dbReference type="AlphaFoldDB" id="A0A1H0BJG7"/>
<name>A0A1H0BJG7_9GAMM</name>
<keyword evidence="4" id="KW-1185">Reference proteome</keyword>
<evidence type="ECO:0000313" key="4">
    <source>
        <dbReference type="Proteomes" id="UP000199677"/>
    </source>
</evidence>
<dbReference type="RefSeq" id="WP_089704237.1">
    <property type="nucleotide sequence ID" value="NZ_FNII01000005.1"/>
</dbReference>
<gene>
    <name evidence="3" type="ORF">SAMN04487951_105112</name>
</gene>
<organism evidence="3 4">
    <name type="scientific">Vreelandella arcis</name>
    <dbReference type="NCBI Taxonomy" id="416873"/>
    <lineage>
        <taxon>Bacteria</taxon>
        <taxon>Pseudomonadati</taxon>
        <taxon>Pseudomonadota</taxon>
        <taxon>Gammaproteobacteria</taxon>
        <taxon>Oceanospirillales</taxon>
        <taxon>Halomonadaceae</taxon>
        <taxon>Vreelandella</taxon>
    </lineage>
</organism>
<sequence>MPTIVNTLAFFRRFYSDPDIWMGAILIVFGAGATYLAIDFDPRSRTFPLIISLILTLCGLVIFLRSFFSDESRALPINEFGAIALAVVVVILWGGALSVGIGFGLSTFFLMLGMLWLGGVCRLSRALMISIFITLVTYGLFVLVLNVRLPKSFLSFIAPGL</sequence>
<dbReference type="EMBL" id="FNII01000005">
    <property type="protein sequence ID" value="SDN45789.1"/>
    <property type="molecule type" value="Genomic_DNA"/>
</dbReference>
<keyword evidence="1" id="KW-1133">Transmembrane helix</keyword>
<feature type="transmembrane region" description="Helical" evidence="1">
    <location>
        <begin position="125"/>
        <end position="145"/>
    </location>
</feature>
<keyword evidence="1" id="KW-0812">Transmembrane</keyword>
<dbReference type="Proteomes" id="UP000199677">
    <property type="component" value="Unassembled WGS sequence"/>
</dbReference>
<evidence type="ECO:0000256" key="1">
    <source>
        <dbReference type="SAM" id="Phobius"/>
    </source>
</evidence>
<reference evidence="4" key="1">
    <citation type="submission" date="2016-10" db="EMBL/GenBank/DDBJ databases">
        <authorList>
            <person name="Varghese N."/>
            <person name="Submissions S."/>
        </authorList>
    </citation>
    <scope>NUCLEOTIDE SEQUENCE [LARGE SCALE GENOMIC DNA]</scope>
    <source>
        <strain evidence="4">CGMCC 1.6494</strain>
    </source>
</reference>
<protein>
    <submittedName>
        <fullName evidence="3">Tripartite tricarboxylate transporter TctB family protein</fullName>
    </submittedName>
</protein>
<feature type="domain" description="DUF1468" evidence="2">
    <location>
        <begin position="21"/>
        <end position="150"/>
    </location>
</feature>
<proteinExistence type="predicted"/>
<evidence type="ECO:0000313" key="3">
    <source>
        <dbReference type="EMBL" id="SDN45789.1"/>
    </source>
</evidence>
<dbReference type="STRING" id="416873.SAMN04487951_105112"/>
<dbReference type="InterPro" id="IPR009936">
    <property type="entry name" value="DUF1468"/>
</dbReference>
<feature type="transmembrane region" description="Helical" evidence="1">
    <location>
        <begin position="20"/>
        <end position="38"/>
    </location>
</feature>
<dbReference type="Pfam" id="PF07331">
    <property type="entry name" value="TctB"/>
    <property type="match status" value="1"/>
</dbReference>
<accession>A0A1H0BJG7</accession>
<keyword evidence="1" id="KW-0472">Membrane</keyword>
<evidence type="ECO:0000259" key="2">
    <source>
        <dbReference type="Pfam" id="PF07331"/>
    </source>
</evidence>
<dbReference type="OrthoDB" id="7864848at2"/>